<sequence>MNGRNAAADQQTSTAAGQRLQSFKNFKEHGGADSGRRRNRGTSPNAFVDPRQFGMGIDGFRCSAEMAR</sequence>
<feature type="compositionally biased region" description="Basic and acidic residues" evidence="1">
    <location>
        <begin position="25"/>
        <end position="36"/>
    </location>
</feature>
<feature type="compositionally biased region" description="Polar residues" evidence="1">
    <location>
        <begin position="8"/>
        <end position="24"/>
    </location>
</feature>
<evidence type="ECO:0000313" key="2">
    <source>
        <dbReference type="EMBL" id="SMH66775.1"/>
    </source>
</evidence>
<name>A0ABY1MSI2_9PROT</name>
<feature type="region of interest" description="Disordered" evidence="1">
    <location>
        <begin position="1"/>
        <end position="54"/>
    </location>
</feature>
<dbReference type="Proteomes" id="UP000193925">
    <property type="component" value="Chromosome AFERRI"/>
</dbReference>
<reference evidence="2 3" key="1">
    <citation type="submission" date="2017-03" db="EMBL/GenBank/DDBJ databases">
        <authorList>
            <person name="Regsiter A."/>
            <person name="William W."/>
        </authorList>
    </citation>
    <scope>NUCLEOTIDE SEQUENCE [LARGE SCALE GENOMIC DNA]</scope>
    <source>
        <strain evidence="2">PRJEB5721</strain>
    </source>
</reference>
<accession>A0ABY1MSI2</accession>
<evidence type="ECO:0000313" key="3">
    <source>
        <dbReference type="Proteomes" id="UP000193925"/>
    </source>
</evidence>
<dbReference type="EMBL" id="LT841305">
    <property type="protein sequence ID" value="SMH66775.1"/>
    <property type="molecule type" value="Genomic_DNA"/>
</dbReference>
<keyword evidence="3" id="KW-1185">Reference proteome</keyword>
<gene>
    <name evidence="2" type="ORF">AFERRI_40124</name>
</gene>
<evidence type="ECO:0000256" key="1">
    <source>
        <dbReference type="SAM" id="MobiDB-lite"/>
    </source>
</evidence>
<organism evidence="2 3">
    <name type="scientific">Acidithiobacillus ferrivorans</name>
    <dbReference type="NCBI Taxonomy" id="160808"/>
    <lineage>
        <taxon>Bacteria</taxon>
        <taxon>Pseudomonadati</taxon>
        <taxon>Pseudomonadota</taxon>
        <taxon>Acidithiobacillia</taxon>
        <taxon>Acidithiobacillales</taxon>
        <taxon>Acidithiobacillaceae</taxon>
        <taxon>Acidithiobacillus</taxon>
    </lineage>
</organism>
<proteinExistence type="predicted"/>
<protein>
    <submittedName>
        <fullName evidence="2">Uncharacterized protein</fullName>
    </submittedName>
</protein>